<reference evidence="3" key="1">
    <citation type="journal article" date="2019" name="Int. J. Syst. Evol. Microbiol.">
        <title>The Global Catalogue of Microorganisms (GCM) 10K type strain sequencing project: providing services to taxonomists for standard genome sequencing and annotation.</title>
        <authorList>
            <consortium name="The Broad Institute Genomics Platform"/>
            <consortium name="The Broad Institute Genome Sequencing Center for Infectious Disease"/>
            <person name="Wu L."/>
            <person name="Ma J."/>
        </authorList>
    </citation>
    <scope>NUCLEOTIDE SEQUENCE [LARGE SCALE GENOMIC DNA]</scope>
    <source>
        <strain evidence="3">KCTC 52924</strain>
    </source>
</reference>
<organism evidence="2 3">
    <name type="scientific">Arenibacter antarcticus</name>
    <dbReference type="NCBI Taxonomy" id="2040469"/>
    <lineage>
        <taxon>Bacteria</taxon>
        <taxon>Pseudomonadati</taxon>
        <taxon>Bacteroidota</taxon>
        <taxon>Flavobacteriia</taxon>
        <taxon>Flavobacteriales</taxon>
        <taxon>Flavobacteriaceae</taxon>
        <taxon>Arenibacter</taxon>
    </lineage>
</organism>
<keyword evidence="1" id="KW-1133">Transmembrane helix</keyword>
<evidence type="ECO:0000313" key="2">
    <source>
        <dbReference type="EMBL" id="MFD2788911.1"/>
    </source>
</evidence>
<name>A0ABW5VC55_9FLAO</name>
<keyword evidence="3" id="KW-1185">Reference proteome</keyword>
<sequence length="271" mass="30754">MIIKKQVYSADKKANPLIGILLFLISIILFLATAPIGFVFGLFHSIYKKGIIGIGEYLLKMAISIDQLGNVAMQHFLNVFWIKKSGYKFGNRDETISSALGRNNKLGTLTFLGKFIDNLLNLIDKDHSLNSIDYYIEPTPEVLDLLSWIHIIDLEVLILFDKNKGTFSLPGGGKIKGKPDATVLHWHIKEKLNIDLEIPNMEYLGIFEAQTASKKPVLIDRKTCYSANYTGIITPDPLNTEVVWLNYSDREKLSEVDKLIFDFLKESEYIH</sequence>
<proteinExistence type="predicted"/>
<dbReference type="EMBL" id="JBHUOK010000008">
    <property type="protein sequence ID" value="MFD2788911.1"/>
    <property type="molecule type" value="Genomic_DNA"/>
</dbReference>
<dbReference type="GO" id="GO:0016787">
    <property type="term" value="F:hydrolase activity"/>
    <property type="evidence" value="ECO:0007669"/>
    <property type="project" value="UniProtKB-KW"/>
</dbReference>
<evidence type="ECO:0000313" key="3">
    <source>
        <dbReference type="Proteomes" id="UP001597532"/>
    </source>
</evidence>
<keyword evidence="2" id="KW-0378">Hydrolase</keyword>
<dbReference type="RefSeq" id="WP_251809204.1">
    <property type="nucleotide sequence ID" value="NZ_CP166679.1"/>
</dbReference>
<comment type="caution">
    <text evidence="2">The sequence shown here is derived from an EMBL/GenBank/DDBJ whole genome shotgun (WGS) entry which is preliminary data.</text>
</comment>
<keyword evidence="1" id="KW-0472">Membrane</keyword>
<feature type="transmembrane region" description="Helical" evidence="1">
    <location>
        <begin position="20"/>
        <end position="43"/>
    </location>
</feature>
<accession>A0ABW5VC55</accession>
<dbReference type="Proteomes" id="UP001597532">
    <property type="component" value="Unassembled WGS sequence"/>
</dbReference>
<protein>
    <submittedName>
        <fullName evidence="2">NUDIX hydrolase</fullName>
    </submittedName>
</protein>
<evidence type="ECO:0000256" key="1">
    <source>
        <dbReference type="SAM" id="Phobius"/>
    </source>
</evidence>
<gene>
    <name evidence="2" type="ORF">ACFS1K_03970</name>
</gene>
<keyword evidence="1" id="KW-0812">Transmembrane</keyword>